<sequence length="331" mass="35624">MCPTLAGAPEPNGEFSQLPLVQRSRFDVQINVQTLSVVQLYAKHSHQILQALHPSTMSILQECNWKDLFDVSSATLPAAAVTRMASMSLKDLDRAAYIGVFEWRELAYDVLVAAVGAVPSRILTHFKEYICDHAAHLDSVADSFEFPPDVRVNRTGKRVLGIALNVTVTECGRMAGEEWLQLLLSPVIELIRQYNEPRLAALAKPRGAGNEPVSATLSQTRAVLRAICDIADPVTKESSGSGQAKASAIGNSIITSQSTAVAGPSHTPSTNIVAGSSGLPSTSGRQIAARPRRLLPLMHRIGPHTSENSPPVSALPTETTLGRSLLERIDR</sequence>
<dbReference type="Proteomes" id="UP001215598">
    <property type="component" value="Unassembled WGS sequence"/>
</dbReference>
<evidence type="ECO:0000313" key="4">
    <source>
        <dbReference type="Proteomes" id="UP001215598"/>
    </source>
</evidence>
<keyword evidence="4" id="KW-1185">Reference proteome</keyword>
<comment type="caution">
    <text evidence="3">The sequence shown here is derived from an EMBL/GenBank/DDBJ whole genome shotgun (WGS) entry which is preliminary data.</text>
</comment>
<evidence type="ECO:0000256" key="1">
    <source>
        <dbReference type="SAM" id="MobiDB-lite"/>
    </source>
</evidence>
<evidence type="ECO:0000313" key="3">
    <source>
        <dbReference type="EMBL" id="KAJ7747062.1"/>
    </source>
</evidence>
<organism evidence="3 4">
    <name type="scientific">Mycena metata</name>
    <dbReference type="NCBI Taxonomy" id="1033252"/>
    <lineage>
        <taxon>Eukaryota</taxon>
        <taxon>Fungi</taxon>
        <taxon>Dikarya</taxon>
        <taxon>Basidiomycota</taxon>
        <taxon>Agaricomycotina</taxon>
        <taxon>Agaricomycetes</taxon>
        <taxon>Agaricomycetidae</taxon>
        <taxon>Agaricales</taxon>
        <taxon>Marasmiineae</taxon>
        <taxon>Mycenaceae</taxon>
        <taxon>Mycena</taxon>
    </lineage>
</organism>
<feature type="region of interest" description="Disordered" evidence="1">
    <location>
        <begin position="259"/>
        <end position="285"/>
    </location>
</feature>
<gene>
    <name evidence="2" type="ORF">B0H16DRAFT_1556120</name>
    <name evidence="3" type="ORF">B0H16DRAFT_1556159</name>
</gene>
<reference evidence="3" key="1">
    <citation type="submission" date="2023-03" db="EMBL/GenBank/DDBJ databases">
        <title>Massive genome expansion in bonnet fungi (Mycena s.s.) driven by repeated elements and novel gene families across ecological guilds.</title>
        <authorList>
            <consortium name="Lawrence Berkeley National Laboratory"/>
            <person name="Harder C.B."/>
            <person name="Miyauchi S."/>
            <person name="Viragh M."/>
            <person name="Kuo A."/>
            <person name="Thoen E."/>
            <person name="Andreopoulos B."/>
            <person name="Lu D."/>
            <person name="Skrede I."/>
            <person name="Drula E."/>
            <person name="Henrissat B."/>
            <person name="Morin E."/>
            <person name="Kohler A."/>
            <person name="Barry K."/>
            <person name="LaButti K."/>
            <person name="Morin E."/>
            <person name="Salamov A."/>
            <person name="Lipzen A."/>
            <person name="Mereny Z."/>
            <person name="Hegedus B."/>
            <person name="Baldrian P."/>
            <person name="Stursova M."/>
            <person name="Weitz H."/>
            <person name="Taylor A."/>
            <person name="Grigoriev I.V."/>
            <person name="Nagy L.G."/>
            <person name="Martin F."/>
            <person name="Kauserud H."/>
        </authorList>
    </citation>
    <scope>NUCLEOTIDE SEQUENCE</scope>
    <source>
        <strain evidence="3">CBHHK182m</strain>
    </source>
</reference>
<feature type="region of interest" description="Disordered" evidence="1">
    <location>
        <begin position="300"/>
        <end position="331"/>
    </location>
</feature>
<dbReference type="EMBL" id="JARKIB010000078">
    <property type="protein sequence ID" value="KAJ7747062.1"/>
    <property type="molecule type" value="Genomic_DNA"/>
</dbReference>
<evidence type="ECO:0000313" key="2">
    <source>
        <dbReference type="EMBL" id="KAJ7747046.1"/>
    </source>
</evidence>
<dbReference type="EMBL" id="JARKIB010000078">
    <property type="protein sequence ID" value="KAJ7747046.1"/>
    <property type="molecule type" value="Genomic_DNA"/>
</dbReference>
<accession>A0AAD7N613</accession>
<protein>
    <submittedName>
        <fullName evidence="3">Uncharacterized protein</fullName>
    </submittedName>
</protein>
<proteinExistence type="predicted"/>
<dbReference type="AlphaFoldDB" id="A0AAD7N613"/>
<feature type="compositionally biased region" description="Polar residues" evidence="1">
    <location>
        <begin position="305"/>
        <end position="322"/>
    </location>
</feature>
<name>A0AAD7N613_9AGAR</name>